<proteinExistence type="predicted"/>
<dbReference type="EMBL" id="OD572809">
    <property type="protein sequence ID" value="CAD7449882.1"/>
    <property type="molecule type" value="Genomic_DNA"/>
</dbReference>
<accession>A0A7R9I6W9</accession>
<dbReference type="AlphaFoldDB" id="A0A7R9I6W9"/>
<name>A0A7R9I6W9_9NEOP</name>
<reference evidence="2" key="1">
    <citation type="submission" date="2020-11" db="EMBL/GenBank/DDBJ databases">
        <authorList>
            <person name="Tran Van P."/>
        </authorList>
    </citation>
    <scope>NUCLEOTIDE SEQUENCE</scope>
</reference>
<organism evidence="2">
    <name type="scientific">Timema bartmani</name>
    <dbReference type="NCBI Taxonomy" id="61472"/>
    <lineage>
        <taxon>Eukaryota</taxon>
        <taxon>Metazoa</taxon>
        <taxon>Ecdysozoa</taxon>
        <taxon>Arthropoda</taxon>
        <taxon>Hexapoda</taxon>
        <taxon>Insecta</taxon>
        <taxon>Pterygota</taxon>
        <taxon>Neoptera</taxon>
        <taxon>Polyneoptera</taxon>
        <taxon>Phasmatodea</taxon>
        <taxon>Timematodea</taxon>
        <taxon>Timematoidea</taxon>
        <taxon>Timematidae</taxon>
        <taxon>Timema</taxon>
    </lineage>
</organism>
<gene>
    <name evidence="2" type="ORF">TBIB3V08_LOCUS12155</name>
</gene>
<evidence type="ECO:0000256" key="1">
    <source>
        <dbReference type="SAM" id="MobiDB-lite"/>
    </source>
</evidence>
<evidence type="ECO:0000313" key="2">
    <source>
        <dbReference type="EMBL" id="CAD7449882.1"/>
    </source>
</evidence>
<sequence>MQKLRGTGGNRSHPKTKKDRPLKPSQNGKKSNEKTKIEEIIPLTDIQTVLEGSIPPVQVSMMRKCGFTSHPVT</sequence>
<feature type="region of interest" description="Disordered" evidence="1">
    <location>
        <begin position="1"/>
        <end position="38"/>
    </location>
</feature>
<protein>
    <submittedName>
        <fullName evidence="2">Uncharacterized protein</fullName>
    </submittedName>
</protein>